<gene>
    <name evidence="6" type="primary">LINGO4</name>
    <name evidence="6" type="ORF">SNEC2469_LOCUS31774</name>
</gene>
<dbReference type="Pfam" id="PF13855">
    <property type="entry name" value="LRR_8"/>
    <property type="match status" value="1"/>
</dbReference>
<dbReference type="PANTHER" id="PTHR24373:SF392">
    <property type="entry name" value="NEPHROCAN"/>
    <property type="match status" value="1"/>
</dbReference>
<accession>A0A813BT05</accession>
<keyword evidence="4" id="KW-1133">Transmembrane helix</keyword>
<evidence type="ECO:0000256" key="3">
    <source>
        <dbReference type="ARBA" id="ARBA00022737"/>
    </source>
</evidence>
<evidence type="ECO:0000313" key="7">
    <source>
        <dbReference type="Proteomes" id="UP000601435"/>
    </source>
</evidence>
<dbReference type="SMART" id="SM00369">
    <property type="entry name" value="LRR_TYP"/>
    <property type="match status" value="3"/>
</dbReference>
<feature type="signal peptide" evidence="5">
    <location>
        <begin position="1"/>
        <end position="33"/>
    </location>
</feature>
<reference evidence="6" key="1">
    <citation type="submission" date="2021-02" db="EMBL/GenBank/DDBJ databases">
        <authorList>
            <person name="Dougan E. K."/>
            <person name="Rhodes N."/>
            <person name="Thang M."/>
            <person name="Chan C."/>
        </authorList>
    </citation>
    <scope>NUCLEOTIDE SEQUENCE</scope>
</reference>
<dbReference type="AlphaFoldDB" id="A0A813BT05"/>
<dbReference type="OrthoDB" id="449430at2759"/>
<dbReference type="InterPro" id="IPR001611">
    <property type="entry name" value="Leu-rich_rpt"/>
</dbReference>
<evidence type="ECO:0000256" key="4">
    <source>
        <dbReference type="SAM" id="Phobius"/>
    </source>
</evidence>
<evidence type="ECO:0000256" key="1">
    <source>
        <dbReference type="ARBA" id="ARBA00022614"/>
    </source>
</evidence>
<dbReference type="InterPro" id="IPR003591">
    <property type="entry name" value="Leu-rich_rpt_typical-subtyp"/>
</dbReference>
<feature type="transmembrane region" description="Helical" evidence="4">
    <location>
        <begin position="137"/>
        <end position="157"/>
    </location>
</feature>
<keyword evidence="2 5" id="KW-0732">Signal</keyword>
<feature type="non-terminal residue" evidence="6">
    <location>
        <position position="360"/>
    </location>
</feature>
<dbReference type="Proteomes" id="UP000601435">
    <property type="component" value="Unassembled WGS sequence"/>
</dbReference>
<feature type="transmembrane region" description="Helical" evidence="4">
    <location>
        <begin position="214"/>
        <end position="235"/>
    </location>
</feature>
<evidence type="ECO:0000313" key="6">
    <source>
        <dbReference type="EMBL" id="CAE7921472.1"/>
    </source>
</evidence>
<feature type="chain" id="PRO_5032902713" evidence="5">
    <location>
        <begin position="34"/>
        <end position="360"/>
    </location>
</feature>
<keyword evidence="3" id="KW-0677">Repeat</keyword>
<proteinExistence type="predicted"/>
<evidence type="ECO:0000256" key="2">
    <source>
        <dbReference type="ARBA" id="ARBA00022729"/>
    </source>
</evidence>
<name>A0A813BT05_9DINO</name>
<comment type="caution">
    <text evidence="6">The sequence shown here is derived from an EMBL/GenBank/DDBJ whole genome shotgun (WGS) entry which is preliminary data.</text>
</comment>
<dbReference type="EMBL" id="CAJNJA010078046">
    <property type="protein sequence ID" value="CAE7921472.1"/>
    <property type="molecule type" value="Genomic_DNA"/>
</dbReference>
<dbReference type="SUPFAM" id="SSF52058">
    <property type="entry name" value="L domain-like"/>
    <property type="match status" value="1"/>
</dbReference>
<sequence length="360" mass="38958">MYVFKQSDPLHLGLLRALPYAALLWAFVPECCSECLFDCRPVRKERGLIASQVVYEKYFGLGGRYYAFKVAALQASTVLLQALGKMKLFGAALVLPEIGPAFFWMFVVLLVCNSIYPAVLLCWLRKRWALRAAVMDAALDVGYLFCFVMTAGQSWALLAPTDFLGYMAIYTNVAHCLCVCRALSDGHDPTGGSCPSREKGHTGSPVCSKAKSRAFAVCYSAILLSVVAGAVVPVVSTRLQGFSSDACLPCDCSEPDTHGLRRLESCELAVLMRTEHVDFENMNIGSIAPKALEGLHWLKSLDLGGNKLSSLPAGIFDGLTSLTSLRLSSNQLSSLAAGIFDGLTSLTSLDLDENQLTTLP</sequence>
<keyword evidence="7" id="KW-1185">Reference proteome</keyword>
<dbReference type="PRINTS" id="PR00019">
    <property type="entry name" value="LEURICHRPT"/>
</dbReference>
<organism evidence="6 7">
    <name type="scientific">Symbiodinium necroappetens</name>
    <dbReference type="NCBI Taxonomy" id="1628268"/>
    <lineage>
        <taxon>Eukaryota</taxon>
        <taxon>Sar</taxon>
        <taxon>Alveolata</taxon>
        <taxon>Dinophyceae</taxon>
        <taxon>Suessiales</taxon>
        <taxon>Symbiodiniaceae</taxon>
        <taxon>Symbiodinium</taxon>
    </lineage>
</organism>
<dbReference type="Gene3D" id="3.80.10.10">
    <property type="entry name" value="Ribonuclease Inhibitor"/>
    <property type="match status" value="1"/>
</dbReference>
<dbReference type="PANTHER" id="PTHR24373">
    <property type="entry name" value="SLIT RELATED LEUCINE-RICH REPEAT NEURONAL PROTEIN"/>
    <property type="match status" value="1"/>
</dbReference>
<evidence type="ECO:0000256" key="5">
    <source>
        <dbReference type="SAM" id="SignalP"/>
    </source>
</evidence>
<dbReference type="InterPro" id="IPR050328">
    <property type="entry name" value="Dev_Immune_Receptor"/>
</dbReference>
<dbReference type="InterPro" id="IPR032675">
    <property type="entry name" value="LRR_dom_sf"/>
</dbReference>
<protein>
    <submittedName>
        <fullName evidence="6">LINGO4 protein</fullName>
    </submittedName>
</protein>
<keyword evidence="1" id="KW-0433">Leucine-rich repeat</keyword>
<keyword evidence="4" id="KW-0812">Transmembrane</keyword>
<feature type="transmembrane region" description="Helical" evidence="4">
    <location>
        <begin position="103"/>
        <end position="125"/>
    </location>
</feature>
<keyword evidence="4" id="KW-0472">Membrane</keyword>
<dbReference type="PROSITE" id="PS51450">
    <property type="entry name" value="LRR"/>
    <property type="match status" value="1"/>
</dbReference>